<comment type="caution">
    <text evidence="6">The sequence shown here is derived from an EMBL/GenBank/DDBJ whole genome shotgun (WGS) entry which is preliminary data.</text>
</comment>
<dbReference type="Gene3D" id="3.40.50.10490">
    <property type="entry name" value="Glucose-6-phosphate isomerase like protein, domain 1"/>
    <property type="match status" value="2"/>
</dbReference>
<evidence type="ECO:0000256" key="2">
    <source>
        <dbReference type="ARBA" id="ARBA00022432"/>
    </source>
</evidence>
<gene>
    <name evidence="6" type="ORF">K8U72_08685</name>
</gene>
<comment type="pathway">
    <text evidence="5">Carbohydrate degradation; glycolysis; D-glyceraldehyde 3-phosphate and glycerone phosphate from D-glucose: step 2/4.</text>
</comment>
<evidence type="ECO:0000256" key="5">
    <source>
        <dbReference type="RuleBase" id="RU000612"/>
    </source>
</evidence>
<evidence type="ECO:0000256" key="1">
    <source>
        <dbReference type="ARBA" id="ARBA00011952"/>
    </source>
</evidence>
<comment type="catalytic activity">
    <reaction evidence="5">
        <text>alpha-D-glucose 6-phosphate = beta-D-fructose 6-phosphate</text>
        <dbReference type="Rhea" id="RHEA:11816"/>
        <dbReference type="ChEBI" id="CHEBI:57634"/>
        <dbReference type="ChEBI" id="CHEBI:58225"/>
        <dbReference type="EC" id="5.3.1.9"/>
    </reaction>
</comment>
<dbReference type="GO" id="GO:0051156">
    <property type="term" value="P:glucose 6-phosphate metabolic process"/>
    <property type="evidence" value="ECO:0007669"/>
    <property type="project" value="TreeGrafter"/>
</dbReference>
<dbReference type="GO" id="GO:0004347">
    <property type="term" value="F:glucose-6-phosphate isomerase activity"/>
    <property type="evidence" value="ECO:0007669"/>
    <property type="project" value="UniProtKB-EC"/>
</dbReference>
<protein>
    <recommendedName>
        <fullName evidence="1 5">Glucose-6-phosphate isomerase</fullName>
        <ecNumber evidence="1 5">5.3.1.9</ecNumber>
    </recommendedName>
</protein>
<comment type="similarity">
    <text evidence="5">Belongs to the GPI family.</text>
</comment>
<dbReference type="GO" id="GO:0005829">
    <property type="term" value="C:cytosol"/>
    <property type="evidence" value="ECO:0007669"/>
    <property type="project" value="TreeGrafter"/>
</dbReference>
<dbReference type="GO" id="GO:0006094">
    <property type="term" value="P:gluconeogenesis"/>
    <property type="evidence" value="ECO:0007669"/>
    <property type="project" value="UniProtKB-KW"/>
</dbReference>
<dbReference type="Pfam" id="PF00342">
    <property type="entry name" value="PGI"/>
    <property type="match status" value="1"/>
</dbReference>
<dbReference type="EMBL" id="DYWQ01000133">
    <property type="protein sequence ID" value="HJF45838.1"/>
    <property type="molecule type" value="Genomic_DNA"/>
</dbReference>
<dbReference type="PRINTS" id="PR00662">
    <property type="entry name" value="G6PISOMERASE"/>
</dbReference>
<dbReference type="CDD" id="cd05016">
    <property type="entry name" value="SIS_PGI_2"/>
    <property type="match status" value="1"/>
</dbReference>
<dbReference type="PANTHER" id="PTHR11469:SF1">
    <property type="entry name" value="GLUCOSE-6-PHOSPHATE ISOMERASE"/>
    <property type="match status" value="1"/>
</dbReference>
<dbReference type="SUPFAM" id="SSF53697">
    <property type="entry name" value="SIS domain"/>
    <property type="match status" value="1"/>
</dbReference>
<dbReference type="InterPro" id="IPR018189">
    <property type="entry name" value="Phosphoglucose_isomerase_CS"/>
</dbReference>
<dbReference type="GO" id="GO:0048029">
    <property type="term" value="F:monosaccharide binding"/>
    <property type="evidence" value="ECO:0007669"/>
    <property type="project" value="TreeGrafter"/>
</dbReference>
<reference evidence="6" key="1">
    <citation type="journal article" date="2021" name="PeerJ">
        <title>Extensive microbial diversity within the chicken gut microbiome revealed by metagenomics and culture.</title>
        <authorList>
            <person name="Gilroy R."/>
            <person name="Ravi A."/>
            <person name="Getino M."/>
            <person name="Pursley I."/>
            <person name="Horton D.L."/>
            <person name="Alikhan N.F."/>
            <person name="Baker D."/>
            <person name="Gharbi K."/>
            <person name="Hall N."/>
            <person name="Watson M."/>
            <person name="Adriaenssens E.M."/>
            <person name="Foster-Nyarko E."/>
            <person name="Jarju S."/>
            <person name="Secka A."/>
            <person name="Antonio M."/>
            <person name="Oren A."/>
            <person name="Chaudhuri R.R."/>
            <person name="La Ragione R."/>
            <person name="Hildebrand F."/>
            <person name="Pallen M.J."/>
        </authorList>
    </citation>
    <scope>NUCLEOTIDE SEQUENCE</scope>
    <source>
        <strain evidence="6">CHK124-7917</strain>
    </source>
</reference>
<dbReference type="Proteomes" id="UP000697330">
    <property type="component" value="Unassembled WGS sequence"/>
</dbReference>
<keyword evidence="4 5" id="KW-0413">Isomerase</keyword>
<dbReference type="PROSITE" id="PS00174">
    <property type="entry name" value="P_GLUCOSE_ISOMERASE_2"/>
    <property type="match status" value="1"/>
</dbReference>
<accession>A0A921GIM9</accession>
<dbReference type="GO" id="GO:0097367">
    <property type="term" value="F:carbohydrate derivative binding"/>
    <property type="evidence" value="ECO:0007669"/>
    <property type="project" value="InterPro"/>
</dbReference>
<dbReference type="GO" id="GO:0006096">
    <property type="term" value="P:glycolytic process"/>
    <property type="evidence" value="ECO:0007669"/>
    <property type="project" value="UniProtKB-KW"/>
</dbReference>
<evidence type="ECO:0000256" key="4">
    <source>
        <dbReference type="ARBA" id="ARBA00023235"/>
    </source>
</evidence>
<evidence type="ECO:0000313" key="7">
    <source>
        <dbReference type="Proteomes" id="UP000697330"/>
    </source>
</evidence>
<dbReference type="RefSeq" id="WP_274959516.1">
    <property type="nucleotide sequence ID" value="NZ_DYWQ01000133.1"/>
</dbReference>
<sequence>MLNLNTRFAEKYVSPDKLAAYAESSAEVLARCQAGEGRYADSQGWLDVDEWAGPEVLARTEQLATHLRALCDTFVIIGVGGSNNSARAVVEALHPHGARIVYAGNTLSAHELNRVIKDLEGHDVVIDCIAKNFETLEPGSSFRLLRQYLVNRYGREEASRRIVCTGTMGSSLERLCRAEGYTFVPFATNVGGRYTALTEVHLLPLAVAGADIRALVSGARKMQEACRGTSDVTTNSAWRYACLRNMLWDRGYRTELLGFFEPRFRWFSKWWEQLFAESEGKDGKGIFPSSLECSEELHSLGQYAQDGTHQLFETFIDLLTPGAGDSLVLGGTDVADSFDYLSGKDFWDINKASFAATRAAHAEVLPVLTLELDRIDEEHFGMLFYWFAFSCYASGSLLGVNPFDQPGVEAYKRLMFEALGK</sequence>
<organism evidence="6 7">
    <name type="scientific">Thermophilibacter provencensis</name>
    <dbReference type="NCBI Taxonomy" id="1852386"/>
    <lineage>
        <taxon>Bacteria</taxon>
        <taxon>Bacillati</taxon>
        <taxon>Actinomycetota</taxon>
        <taxon>Coriobacteriia</taxon>
        <taxon>Coriobacteriales</taxon>
        <taxon>Atopobiaceae</taxon>
        <taxon>Thermophilibacter</taxon>
    </lineage>
</organism>
<dbReference type="EC" id="5.3.1.9" evidence="1 5"/>
<dbReference type="InterPro" id="IPR035482">
    <property type="entry name" value="SIS_PGI_2"/>
</dbReference>
<keyword evidence="3 5" id="KW-0324">Glycolysis</keyword>
<dbReference type="PANTHER" id="PTHR11469">
    <property type="entry name" value="GLUCOSE-6-PHOSPHATE ISOMERASE"/>
    <property type="match status" value="1"/>
</dbReference>
<dbReference type="AlphaFoldDB" id="A0A921GIM9"/>
<dbReference type="InterPro" id="IPR046348">
    <property type="entry name" value="SIS_dom_sf"/>
</dbReference>
<reference evidence="6" key="2">
    <citation type="submission" date="2021-09" db="EMBL/GenBank/DDBJ databases">
        <authorList>
            <person name="Gilroy R."/>
        </authorList>
    </citation>
    <scope>NUCLEOTIDE SEQUENCE</scope>
    <source>
        <strain evidence="6">CHK124-7917</strain>
    </source>
</reference>
<evidence type="ECO:0000313" key="6">
    <source>
        <dbReference type="EMBL" id="HJF45838.1"/>
    </source>
</evidence>
<dbReference type="PROSITE" id="PS51463">
    <property type="entry name" value="P_GLUCOSE_ISOMERASE_3"/>
    <property type="match status" value="1"/>
</dbReference>
<name>A0A921GIM9_9ACTN</name>
<evidence type="ECO:0000256" key="3">
    <source>
        <dbReference type="ARBA" id="ARBA00023152"/>
    </source>
</evidence>
<proteinExistence type="inferred from homology"/>
<keyword evidence="2 5" id="KW-0312">Gluconeogenesis</keyword>
<dbReference type="InterPro" id="IPR001672">
    <property type="entry name" value="G6P_Isomerase"/>
</dbReference>